<dbReference type="Proteomes" id="UP000006757">
    <property type="component" value="Unassembled WGS sequence"/>
</dbReference>
<dbReference type="InParanoid" id="K1VW03"/>
<feature type="compositionally biased region" description="Low complexity" evidence="2">
    <location>
        <begin position="713"/>
        <end position="737"/>
    </location>
</feature>
<feature type="region of interest" description="Disordered" evidence="2">
    <location>
        <begin position="848"/>
        <end position="877"/>
    </location>
</feature>
<keyword evidence="1" id="KW-0175">Coiled coil</keyword>
<feature type="region of interest" description="Disordered" evidence="2">
    <location>
        <begin position="712"/>
        <end position="744"/>
    </location>
</feature>
<evidence type="ECO:0000313" key="4">
    <source>
        <dbReference type="Proteomes" id="UP000006757"/>
    </source>
</evidence>
<comment type="caution">
    <text evidence="3">The sequence shown here is derived from an EMBL/GenBank/DDBJ whole genome shotgun (WGS) entry which is preliminary data.</text>
</comment>
<feature type="compositionally biased region" description="Polar residues" evidence="2">
    <location>
        <begin position="535"/>
        <end position="544"/>
    </location>
</feature>
<dbReference type="HOGENOM" id="CLU_313342_0_0_1"/>
<evidence type="ECO:0000313" key="3">
    <source>
        <dbReference type="EMBL" id="EKD04751.1"/>
    </source>
</evidence>
<gene>
    <name evidence="3" type="ORF">A1Q2_00981</name>
</gene>
<organism evidence="3 4">
    <name type="scientific">Trichosporon asahii var. asahii (strain CBS 8904)</name>
    <name type="common">Yeast</name>
    <dbReference type="NCBI Taxonomy" id="1220162"/>
    <lineage>
        <taxon>Eukaryota</taxon>
        <taxon>Fungi</taxon>
        <taxon>Dikarya</taxon>
        <taxon>Basidiomycota</taxon>
        <taxon>Agaricomycotina</taxon>
        <taxon>Tremellomycetes</taxon>
        <taxon>Trichosporonales</taxon>
        <taxon>Trichosporonaceae</taxon>
        <taxon>Trichosporon</taxon>
    </lineage>
</organism>
<feature type="compositionally biased region" description="Polar residues" evidence="2">
    <location>
        <begin position="361"/>
        <end position="377"/>
    </location>
</feature>
<feature type="compositionally biased region" description="Polar residues" evidence="2">
    <location>
        <begin position="862"/>
        <end position="871"/>
    </location>
</feature>
<evidence type="ECO:0000256" key="2">
    <source>
        <dbReference type="SAM" id="MobiDB-lite"/>
    </source>
</evidence>
<proteinExistence type="predicted"/>
<protein>
    <submittedName>
        <fullName evidence="3">Uncharacterized protein</fullName>
    </submittedName>
</protein>
<dbReference type="AlphaFoldDB" id="K1VW03"/>
<reference evidence="3 4" key="1">
    <citation type="journal article" date="2012" name="Eukaryot. Cell">
        <title>Genome sequence of the Trichosporon asahii environmental strain CBS 8904.</title>
        <authorList>
            <person name="Yang R.Y."/>
            <person name="Li H.T."/>
            <person name="Zhu H."/>
            <person name="Zhou G.P."/>
            <person name="Wang M."/>
            <person name="Wang L."/>
        </authorList>
    </citation>
    <scope>NUCLEOTIDE SEQUENCE [LARGE SCALE GENOMIC DNA]</scope>
    <source>
        <strain evidence="3 4">CBS 8904</strain>
    </source>
</reference>
<feature type="region of interest" description="Disordered" evidence="2">
    <location>
        <begin position="482"/>
        <end position="544"/>
    </location>
</feature>
<dbReference type="EMBL" id="AMBO01000191">
    <property type="protein sequence ID" value="EKD04751.1"/>
    <property type="molecule type" value="Genomic_DNA"/>
</dbReference>
<name>K1VW03_TRIAC</name>
<sequence>MANSPPHQGASTPAHRAWTIPHIRLSVFEHLLIDDEWWSEGGLLDNCGLKRRAILKEYLTIDQATFHDVAFLLYADVRLDQFPFNCPCQLFPNLRKVHFPSTGTSYYTQGATESDKDELVFQEVLMVEDGVIRPPQHRCLPQDLDYRCWYHICCLLVDTDISSLIKTKSGDDVNLVEVLLLPAYELFIWNFPGQSSEWRSVLWHRAQRGIPTRAIKWKFDSASEMEQLAQVVPKSLRDLTLMCSVDDFNNITQSANTILDCIDSERFPSLRTLRMRFDCPKPDPASGQPPSSKITPAWMQNDMPPELKSIEFGLTVYENENDYDYLIDDAAIGLSASVPEDASVTSQGSDFYDSPAPSHGSDFNGTSDLSQSSNFGETPSPLHGPDFNNTPALFHGSDFYDTSDLSYASDIGNTTSLSHGSLSGIRLLFSEAIVKDLSVNHDILAKRTCRAFGKFRGRWYHACAQRPGCGFWVWEDEAAAGSRSSTDLGGRDAAPAPAPVTADRRDVSPPDSLADRKLTPDSGSMRNTPAPETAQGANTQSTDRATAAALQQLRDEILPEAESAVEEWKEKYTATKAALGFVENQYLVVIAERDALKRENERLRAQLKERALQTGEERGAERRAEVRHDARRIQNGGLIGATLSPYSDLPHSTLSGLHTFNTTDNRPFAYEGILLYRPVPVLKMGPSWVTEPTTARKIDLTLDDDEPRVIDLTSPTQTAAPSRTAARASRLRSSTTSDTDDPDVPLALLKRKRKKARPAQVAVAAMAGLAERSPPKCNHGQLAARMQVRNSAMTQCGEYYWSCYLANGHPDRCNFRQREDFPSHSVTALALPTTTASTFLPYGAPTVAKSLPEYPDQPGPSKRQTPGSSQAGGLEPAHLTPHHLATEQAVGPERGYGTVEELQRQNARHLETLEQLRRTNDSLLLELQIARAEKK</sequence>
<evidence type="ECO:0000256" key="1">
    <source>
        <dbReference type="SAM" id="Coils"/>
    </source>
</evidence>
<keyword evidence="4" id="KW-1185">Reference proteome</keyword>
<accession>K1VW03</accession>
<feature type="coiled-coil region" evidence="1">
    <location>
        <begin position="899"/>
        <end position="933"/>
    </location>
</feature>
<feature type="coiled-coil region" evidence="1">
    <location>
        <begin position="586"/>
        <end position="613"/>
    </location>
</feature>
<feature type="compositionally biased region" description="Basic and acidic residues" evidence="2">
    <location>
        <begin position="502"/>
        <end position="519"/>
    </location>
</feature>
<feature type="compositionally biased region" description="Low complexity" evidence="2">
    <location>
        <begin position="491"/>
        <end position="501"/>
    </location>
</feature>
<feature type="region of interest" description="Disordered" evidence="2">
    <location>
        <begin position="343"/>
        <end position="382"/>
    </location>
</feature>